<name>A0A2L0X363_9BURK</name>
<dbReference type="GeneID" id="60825926"/>
<sequence>MRTIKQALLYTALTATLAGAAGLANAAPRSADPFTDGARVTNRDGLVERTGTRDPYTDGGRAIHDPRSPYTDGGFSATGKRDVFTDGA</sequence>
<dbReference type="EMBL" id="CP037901">
    <property type="protein sequence ID" value="QBP12410.1"/>
    <property type="molecule type" value="Genomic_DNA"/>
</dbReference>
<reference evidence="3 4" key="1">
    <citation type="submission" date="2019-03" db="EMBL/GenBank/DDBJ databases">
        <title>Comparative insights into the high quality Complete genome sequence of highly metal resistant Cupriavidus metallidurans strain BS1 isolated from a gold-copper mine.</title>
        <authorList>
            <person name="Mazhar H.S."/>
            <person name="Rensing C."/>
        </authorList>
    </citation>
    <scope>NUCLEOTIDE SEQUENCE [LARGE SCALE GENOMIC DNA]</scope>
    <source>
        <strain evidence="3 4">BS1</strain>
    </source>
</reference>
<feature type="region of interest" description="Disordered" evidence="1">
    <location>
        <begin position="26"/>
        <end position="88"/>
    </location>
</feature>
<accession>A0A2L0X363</accession>
<dbReference type="OrthoDB" id="8927550at2"/>
<dbReference type="AlphaFoldDB" id="A0A2L0X363"/>
<proteinExistence type="predicted"/>
<evidence type="ECO:0000256" key="2">
    <source>
        <dbReference type="SAM" id="SignalP"/>
    </source>
</evidence>
<feature type="compositionally biased region" description="Basic and acidic residues" evidence="1">
    <location>
        <begin position="41"/>
        <end position="67"/>
    </location>
</feature>
<organism evidence="3 4">
    <name type="scientific">Cupriavidus metallidurans</name>
    <dbReference type="NCBI Taxonomy" id="119219"/>
    <lineage>
        <taxon>Bacteria</taxon>
        <taxon>Pseudomonadati</taxon>
        <taxon>Pseudomonadota</taxon>
        <taxon>Betaproteobacteria</taxon>
        <taxon>Burkholderiales</taxon>
        <taxon>Burkholderiaceae</taxon>
        <taxon>Cupriavidus</taxon>
    </lineage>
</organism>
<gene>
    <name evidence="3" type="ORF">DDF84_021970</name>
</gene>
<evidence type="ECO:0000256" key="1">
    <source>
        <dbReference type="SAM" id="MobiDB-lite"/>
    </source>
</evidence>
<keyword evidence="2" id="KW-0732">Signal</keyword>
<protein>
    <submittedName>
        <fullName evidence="3">Copper resistance protein CopQ</fullName>
    </submittedName>
</protein>
<evidence type="ECO:0000313" key="3">
    <source>
        <dbReference type="EMBL" id="QBP12410.1"/>
    </source>
</evidence>
<feature type="signal peptide" evidence="2">
    <location>
        <begin position="1"/>
        <end position="26"/>
    </location>
</feature>
<evidence type="ECO:0000313" key="4">
    <source>
        <dbReference type="Proteomes" id="UP000253772"/>
    </source>
</evidence>
<dbReference type="Proteomes" id="UP000253772">
    <property type="component" value="Chromosome c2"/>
</dbReference>
<feature type="chain" id="PRO_5043635462" evidence="2">
    <location>
        <begin position="27"/>
        <end position="88"/>
    </location>
</feature>
<dbReference type="RefSeq" id="WP_008646765.1">
    <property type="nucleotide sequence ID" value="NZ_CP026544.1"/>
</dbReference>
<feature type="compositionally biased region" description="Basic and acidic residues" evidence="1">
    <location>
        <begin position="79"/>
        <end position="88"/>
    </location>
</feature>